<evidence type="ECO:0000256" key="3">
    <source>
        <dbReference type="ARBA" id="ARBA00022884"/>
    </source>
</evidence>
<dbReference type="GO" id="GO:0003729">
    <property type="term" value="F:mRNA binding"/>
    <property type="evidence" value="ECO:0007669"/>
    <property type="project" value="UniProtKB-UniRule"/>
</dbReference>
<evidence type="ECO:0000256" key="2">
    <source>
        <dbReference type="ARBA" id="ARBA00022664"/>
    </source>
</evidence>
<name>A0AAW1T8J8_9CHLO</name>
<dbReference type="PIRSF" id="PIRSF017888">
    <property type="entry name" value="CPSF-25"/>
    <property type="match status" value="1"/>
</dbReference>
<comment type="subunit">
    <text evidence="6">Homodimer. Component of the cleavage factor Im (CFIm) complex.</text>
</comment>
<organism evidence="7 8">
    <name type="scientific">Apatococcus fuscideae</name>
    <dbReference type="NCBI Taxonomy" id="2026836"/>
    <lineage>
        <taxon>Eukaryota</taxon>
        <taxon>Viridiplantae</taxon>
        <taxon>Chlorophyta</taxon>
        <taxon>core chlorophytes</taxon>
        <taxon>Trebouxiophyceae</taxon>
        <taxon>Chlorellales</taxon>
        <taxon>Chlorellaceae</taxon>
        <taxon>Apatococcus</taxon>
    </lineage>
</organism>
<evidence type="ECO:0000256" key="6">
    <source>
        <dbReference type="PIRNR" id="PIRNR017888"/>
    </source>
</evidence>
<dbReference type="Pfam" id="PF13869">
    <property type="entry name" value="NUDIX_2"/>
    <property type="match status" value="1"/>
</dbReference>
<evidence type="ECO:0000256" key="5">
    <source>
        <dbReference type="ARBA" id="ARBA00054854"/>
    </source>
</evidence>
<comment type="similarity">
    <text evidence="1 6">Belongs to the Nudix hydrolase family. CPSF5 subfamily.</text>
</comment>
<keyword evidence="3 6" id="KW-0694">RNA-binding</keyword>
<dbReference type="Gene3D" id="3.90.79.10">
    <property type="entry name" value="Nucleoside Triphosphate Pyrophosphohydrolase"/>
    <property type="match status" value="1"/>
</dbReference>
<dbReference type="PANTHER" id="PTHR13047">
    <property type="entry name" value="PRE-MRNA CLEAVAGE FACTOR IM, 25KD SUBUNIT"/>
    <property type="match status" value="1"/>
</dbReference>
<evidence type="ECO:0000313" key="7">
    <source>
        <dbReference type="EMBL" id="KAK9865070.1"/>
    </source>
</evidence>
<keyword evidence="4 6" id="KW-0539">Nucleus</keyword>
<dbReference type="InterPro" id="IPR016706">
    <property type="entry name" value="Cleav_polyA_spec_factor_su5"/>
</dbReference>
<proteinExistence type="inferred from homology"/>
<gene>
    <name evidence="7" type="ORF">WJX84_006898</name>
</gene>
<dbReference type="GO" id="GO:0031124">
    <property type="term" value="P:mRNA 3'-end processing"/>
    <property type="evidence" value="ECO:0007669"/>
    <property type="project" value="InterPro"/>
</dbReference>
<comment type="subcellular location">
    <subcellularLocation>
        <location evidence="6">Nucleus</location>
    </subcellularLocation>
    <text evidence="6">In punctate subnuclear structures localized adjacent to nuclear speckles, called paraspeckles.</text>
</comment>
<evidence type="ECO:0000256" key="4">
    <source>
        <dbReference type="ARBA" id="ARBA00023242"/>
    </source>
</evidence>
<sequence length="228" mass="25816">MSKQTAITLHPVHNYTFGIKEAAVERDPDMAIRMDRLRDRYHKEGMRQSVEGILLVHEHNHPHVILFQHGTKEKPSFRLIGGRLRPGEDEISGLIRKLDSSLSPLGTSLVLKWQIGECIGMFWRPNFEEHLYPYLPAHITRPKEAKRLFMVHLPDRAYFAVPKNLNLKAIPLFELYSNQVLYGSLLAALPQMVSRYRFNLAGSVQPIAAPKASNAATSLPETTATTAN</sequence>
<comment type="function">
    <text evidence="5">Component of the cleavage factor Im (CFIm) complex that plays a key role in pre-mRNA 3'-processing. Involved in association with CPSF6 or CPSF7 in pre-MRNA 3'-end poly(A) site cleavage and poly(A) addition. NUDT21/CPSF5 binds to cleavage and polyadenylation RNA substrates. The homodimer mediates simultaneous sequence-specific recognition of two 5'-UGUA-3' elements within the pre-mRNA. Binds to, but does not hydrolyze mono- and di-adenosine nucleotides. May have a role in mRNA export.</text>
</comment>
<comment type="caution">
    <text evidence="7">The sequence shown here is derived from an EMBL/GenBank/DDBJ whole genome shotgun (WGS) entry which is preliminary data.</text>
</comment>
<dbReference type="AlphaFoldDB" id="A0AAW1T8J8"/>
<dbReference type="EMBL" id="JALJOV010000286">
    <property type="protein sequence ID" value="KAK9865070.1"/>
    <property type="molecule type" value="Genomic_DNA"/>
</dbReference>
<evidence type="ECO:0000256" key="1">
    <source>
        <dbReference type="ARBA" id="ARBA00009710"/>
    </source>
</evidence>
<protein>
    <recommendedName>
        <fullName evidence="6">Pre-mRNA cleavage factor Im 25 kDa subunit</fullName>
    </recommendedName>
</protein>
<dbReference type="FunFam" id="3.90.79.10:FF:000020">
    <property type="entry name" value="Pre-mRNA cleavage factor Im subunit 2"/>
    <property type="match status" value="1"/>
</dbReference>
<dbReference type="Proteomes" id="UP001485043">
    <property type="component" value="Unassembled WGS sequence"/>
</dbReference>
<reference evidence="7 8" key="1">
    <citation type="journal article" date="2024" name="Nat. Commun.">
        <title>Phylogenomics reveals the evolutionary origins of lichenization in chlorophyte algae.</title>
        <authorList>
            <person name="Puginier C."/>
            <person name="Libourel C."/>
            <person name="Otte J."/>
            <person name="Skaloud P."/>
            <person name="Haon M."/>
            <person name="Grisel S."/>
            <person name="Petersen M."/>
            <person name="Berrin J.G."/>
            <person name="Delaux P.M."/>
            <person name="Dal Grande F."/>
            <person name="Keller J."/>
        </authorList>
    </citation>
    <scope>NUCLEOTIDE SEQUENCE [LARGE SCALE GENOMIC DNA]</scope>
    <source>
        <strain evidence="7 8">SAG 2523</strain>
    </source>
</reference>
<keyword evidence="2 6" id="KW-0507">mRNA processing</keyword>
<accession>A0AAW1T8J8</accession>
<keyword evidence="8" id="KW-1185">Reference proteome</keyword>
<evidence type="ECO:0000313" key="8">
    <source>
        <dbReference type="Proteomes" id="UP001485043"/>
    </source>
</evidence>
<dbReference type="GO" id="GO:0005849">
    <property type="term" value="C:mRNA cleavage factor complex"/>
    <property type="evidence" value="ECO:0007669"/>
    <property type="project" value="UniProtKB-UniRule"/>
</dbReference>
<dbReference type="CDD" id="cd18871">
    <property type="entry name" value="NUDIX_Cfim25_Nudt21"/>
    <property type="match status" value="1"/>
</dbReference>